<feature type="compositionally biased region" description="Basic and acidic residues" evidence="1">
    <location>
        <begin position="66"/>
        <end position="84"/>
    </location>
</feature>
<reference evidence="2 3" key="1">
    <citation type="submission" date="2019-04" db="EMBL/GenBank/DDBJ databases">
        <title>Chromosome genome assembly for Takifugu flavidus.</title>
        <authorList>
            <person name="Xiao S."/>
        </authorList>
    </citation>
    <scope>NUCLEOTIDE SEQUENCE [LARGE SCALE GENOMIC DNA]</scope>
    <source>
        <strain evidence="2">HTHZ2018</strain>
        <tissue evidence="2">Muscle</tissue>
    </source>
</reference>
<feature type="region of interest" description="Disordered" evidence="1">
    <location>
        <begin position="60"/>
        <end position="91"/>
    </location>
</feature>
<sequence>MAEVQASDAASGHYLDPAIGSMLTQGATSAPGVTGGSAALPPAGARAYLEVSAAAQGYGAEGVYSRSREDSSPRIGRGSRDNSADRSPAAGNAPCGIMKVGSFKHFSLSTILKVTLEESPTCSIHGGGTMKDMRDVAPGVRGPQRGPDKDLGTLRSRERAGSCRAAAAADHLTAVMHSSARLKPGTENPAPVVHFRTWAPEVNSGATRVRFASYK</sequence>
<evidence type="ECO:0000313" key="2">
    <source>
        <dbReference type="EMBL" id="TWW70224.1"/>
    </source>
</evidence>
<gene>
    <name evidence="2" type="ORF">D4764_18G0010300</name>
</gene>
<organism evidence="2 3">
    <name type="scientific">Takifugu flavidus</name>
    <name type="common">sansaifugu</name>
    <dbReference type="NCBI Taxonomy" id="433684"/>
    <lineage>
        <taxon>Eukaryota</taxon>
        <taxon>Metazoa</taxon>
        <taxon>Chordata</taxon>
        <taxon>Craniata</taxon>
        <taxon>Vertebrata</taxon>
        <taxon>Euteleostomi</taxon>
        <taxon>Actinopterygii</taxon>
        <taxon>Neopterygii</taxon>
        <taxon>Teleostei</taxon>
        <taxon>Neoteleostei</taxon>
        <taxon>Acanthomorphata</taxon>
        <taxon>Eupercaria</taxon>
        <taxon>Tetraodontiformes</taxon>
        <taxon>Tetradontoidea</taxon>
        <taxon>Tetraodontidae</taxon>
        <taxon>Takifugu</taxon>
    </lineage>
</organism>
<proteinExistence type="predicted"/>
<evidence type="ECO:0000313" key="3">
    <source>
        <dbReference type="Proteomes" id="UP000324091"/>
    </source>
</evidence>
<evidence type="ECO:0000256" key="1">
    <source>
        <dbReference type="SAM" id="MobiDB-lite"/>
    </source>
</evidence>
<protein>
    <submittedName>
        <fullName evidence="2">Uncharacterized protein</fullName>
    </submittedName>
</protein>
<keyword evidence="3" id="KW-1185">Reference proteome</keyword>
<accession>A0A5C6NRZ5</accession>
<comment type="caution">
    <text evidence="2">The sequence shown here is derived from an EMBL/GenBank/DDBJ whole genome shotgun (WGS) entry which is preliminary data.</text>
</comment>
<dbReference type="EMBL" id="RHFK02000010">
    <property type="protein sequence ID" value="TWW70224.1"/>
    <property type="molecule type" value="Genomic_DNA"/>
</dbReference>
<dbReference type="Proteomes" id="UP000324091">
    <property type="component" value="Chromosome 18"/>
</dbReference>
<dbReference type="AlphaFoldDB" id="A0A5C6NRZ5"/>
<name>A0A5C6NRZ5_9TELE</name>